<dbReference type="STRING" id="7574.A0A1S3J028"/>
<dbReference type="InterPro" id="IPR002016">
    <property type="entry name" value="Haem_peroxidase"/>
</dbReference>
<dbReference type="PANTHER" id="PTHR31356:SF36">
    <property type="entry name" value="L-ASCORBATE PEROXIDASE 3"/>
    <property type="match status" value="1"/>
</dbReference>
<dbReference type="GO" id="GO:0034599">
    <property type="term" value="P:cellular response to oxidative stress"/>
    <property type="evidence" value="ECO:0007669"/>
    <property type="project" value="InterPro"/>
</dbReference>
<keyword evidence="7" id="KW-0560">Oxidoreductase</keyword>
<dbReference type="GO" id="GO:0140825">
    <property type="term" value="F:lactoperoxidase activity"/>
    <property type="evidence" value="ECO:0007669"/>
    <property type="project" value="UniProtKB-EC"/>
</dbReference>
<gene>
    <name evidence="12" type="primary">LOC106168902</name>
</gene>
<reference evidence="12" key="1">
    <citation type="submission" date="2025-08" db="UniProtKB">
        <authorList>
            <consortium name="RefSeq"/>
        </authorList>
    </citation>
    <scope>IDENTIFICATION</scope>
    <source>
        <tissue evidence="12">Gonads</tissue>
    </source>
</reference>
<evidence type="ECO:0000256" key="6">
    <source>
        <dbReference type="ARBA" id="ARBA00022723"/>
    </source>
</evidence>
<evidence type="ECO:0000256" key="2">
    <source>
        <dbReference type="ARBA" id="ARBA00001913"/>
    </source>
</evidence>
<evidence type="ECO:0000259" key="10">
    <source>
        <dbReference type="PROSITE" id="PS50873"/>
    </source>
</evidence>
<dbReference type="Proteomes" id="UP000085678">
    <property type="component" value="Unplaced"/>
</dbReference>
<comment type="cofactor">
    <cofactor evidence="3">
        <name>heme b</name>
        <dbReference type="ChEBI" id="CHEBI:60344"/>
    </cofactor>
</comment>
<dbReference type="GO" id="GO:0000302">
    <property type="term" value="P:response to reactive oxygen species"/>
    <property type="evidence" value="ECO:0007669"/>
    <property type="project" value="TreeGrafter"/>
</dbReference>
<dbReference type="Pfam" id="PF00141">
    <property type="entry name" value="peroxidase"/>
    <property type="match status" value="1"/>
</dbReference>
<dbReference type="InterPro" id="IPR000823">
    <property type="entry name" value="Peroxidase_pln"/>
</dbReference>
<dbReference type="InterPro" id="IPR010255">
    <property type="entry name" value="Haem_peroxidase_sf"/>
</dbReference>
<name>A0A1S3J028_LINAN</name>
<evidence type="ECO:0000256" key="1">
    <source>
        <dbReference type="ARBA" id="ARBA00000189"/>
    </source>
</evidence>
<protein>
    <submittedName>
        <fullName evidence="12">Ascorbate peroxidase</fullName>
    </submittedName>
</protein>
<dbReference type="PROSITE" id="PS50873">
    <property type="entry name" value="PEROXIDASE_4"/>
    <property type="match status" value="1"/>
</dbReference>
<keyword evidence="5" id="KW-0349">Heme</keyword>
<dbReference type="Gene3D" id="1.10.420.10">
    <property type="entry name" value="Peroxidase, domain 2"/>
    <property type="match status" value="1"/>
</dbReference>
<comment type="cofactor">
    <cofactor evidence="2">
        <name>Ca(2+)</name>
        <dbReference type="ChEBI" id="CHEBI:29108"/>
    </cofactor>
</comment>
<dbReference type="OrthoDB" id="9970727at2759"/>
<evidence type="ECO:0000256" key="8">
    <source>
        <dbReference type="ARBA" id="ARBA00023004"/>
    </source>
</evidence>
<dbReference type="GO" id="GO:0020037">
    <property type="term" value="F:heme binding"/>
    <property type="evidence" value="ECO:0007669"/>
    <property type="project" value="InterPro"/>
</dbReference>
<evidence type="ECO:0000256" key="7">
    <source>
        <dbReference type="ARBA" id="ARBA00023002"/>
    </source>
</evidence>
<evidence type="ECO:0000313" key="11">
    <source>
        <dbReference type="Proteomes" id="UP000085678"/>
    </source>
</evidence>
<dbReference type="Gene3D" id="1.10.520.10">
    <property type="match status" value="1"/>
</dbReference>
<dbReference type="AlphaFoldDB" id="A0A1S3J028"/>
<dbReference type="GeneID" id="106168902"/>
<accession>A0A1S3J028</accession>
<comment type="catalytic activity">
    <reaction evidence="1">
        <text>2 a phenolic donor + H2O2 = 2 a phenolic radical donor + 2 H2O</text>
        <dbReference type="Rhea" id="RHEA:56136"/>
        <dbReference type="ChEBI" id="CHEBI:15377"/>
        <dbReference type="ChEBI" id="CHEBI:16240"/>
        <dbReference type="ChEBI" id="CHEBI:139520"/>
        <dbReference type="ChEBI" id="CHEBI:139521"/>
        <dbReference type="EC" id="1.11.1.7"/>
    </reaction>
</comment>
<organism evidence="11 12">
    <name type="scientific">Lingula anatina</name>
    <name type="common">Brachiopod</name>
    <name type="synonym">Lingula unguis</name>
    <dbReference type="NCBI Taxonomy" id="7574"/>
    <lineage>
        <taxon>Eukaryota</taxon>
        <taxon>Metazoa</taxon>
        <taxon>Spiralia</taxon>
        <taxon>Lophotrochozoa</taxon>
        <taxon>Brachiopoda</taxon>
        <taxon>Linguliformea</taxon>
        <taxon>Lingulata</taxon>
        <taxon>Lingulida</taxon>
        <taxon>Linguloidea</taxon>
        <taxon>Lingulidae</taxon>
        <taxon>Lingula</taxon>
    </lineage>
</organism>
<dbReference type="PRINTS" id="PR00461">
    <property type="entry name" value="PLPEROXIDASE"/>
</dbReference>
<dbReference type="InterPro" id="IPR044831">
    <property type="entry name" value="Ccp1-like"/>
</dbReference>
<dbReference type="PROSITE" id="PS00436">
    <property type="entry name" value="PEROXIDASE_2"/>
    <property type="match status" value="1"/>
</dbReference>
<dbReference type="GO" id="GO:0046872">
    <property type="term" value="F:metal ion binding"/>
    <property type="evidence" value="ECO:0007669"/>
    <property type="project" value="UniProtKB-KW"/>
</dbReference>
<keyword evidence="6" id="KW-0479">Metal-binding</keyword>
<dbReference type="InterPro" id="IPR019794">
    <property type="entry name" value="Peroxidases_AS"/>
</dbReference>
<dbReference type="PRINTS" id="PR00458">
    <property type="entry name" value="PEROXIDASE"/>
</dbReference>
<feature type="domain" description="Plant heme peroxidase family profile" evidence="10">
    <location>
        <begin position="42"/>
        <end position="318"/>
    </location>
</feature>
<keyword evidence="11" id="KW-1185">Reference proteome</keyword>
<keyword evidence="8" id="KW-0408">Iron</keyword>
<dbReference type="PANTHER" id="PTHR31356">
    <property type="entry name" value="THYLAKOID LUMENAL 29 KDA PROTEIN, CHLOROPLASTIC-RELATED"/>
    <property type="match status" value="1"/>
</dbReference>
<dbReference type="RefSeq" id="XP_013403613.1">
    <property type="nucleotide sequence ID" value="XM_013548159.1"/>
</dbReference>
<proteinExistence type="inferred from homology"/>
<dbReference type="KEGG" id="lak:106168902"/>
<evidence type="ECO:0000256" key="9">
    <source>
        <dbReference type="RuleBase" id="RU004241"/>
    </source>
</evidence>
<comment type="similarity">
    <text evidence="9">Belongs to the peroxidase family.</text>
</comment>
<evidence type="ECO:0000256" key="3">
    <source>
        <dbReference type="ARBA" id="ARBA00001970"/>
    </source>
</evidence>
<keyword evidence="4 12" id="KW-0575">Peroxidase</keyword>
<dbReference type="GO" id="GO:0042744">
    <property type="term" value="P:hydrogen peroxide catabolic process"/>
    <property type="evidence" value="ECO:0007669"/>
    <property type="project" value="TreeGrafter"/>
</dbReference>
<dbReference type="InParanoid" id="A0A1S3J028"/>
<sequence>MHEHQQPVRNLTVAQAARIKHILTHYITNNTSVNENNRTINSLVAPALRLAFHDCVGVKCDGCINLNNAGNAGLETVINRLDELYAQHNLSTVISRADFWVLASIAGVEVAARKSKLCSPAPCTQPNIQFRWGRKDCATAPATNDTHQFPDAHGDLNHVLTFFGDSFNMTTRDVVACLGAHTLGKAKRSNSGFEGLWVPQEDEFDNHYYTAMVNLAFSQRNVDLPGTNSTGHWQWNNPNRDFMMFNADMCLLRNITPEANGQVLSCAANANACGRASTADIVEEYAMSNERWVRDFEKCFQKMISHGYENGTADELKELVADDSENTTPSTTTKSSTSSGSLISEMCYKCLCFLFFIAYCLVPHH</sequence>
<evidence type="ECO:0000256" key="4">
    <source>
        <dbReference type="ARBA" id="ARBA00022559"/>
    </source>
</evidence>
<dbReference type="SUPFAM" id="SSF48113">
    <property type="entry name" value="Heme-dependent peroxidases"/>
    <property type="match status" value="1"/>
</dbReference>
<evidence type="ECO:0000313" key="12">
    <source>
        <dbReference type="RefSeq" id="XP_013403613.1"/>
    </source>
</evidence>
<evidence type="ECO:0000256" key="5">
    <source>
        <dbReference type="ARBA" id="ARBA00022617"/>
    </source>
</evidence>